<protein>
    <recommendedName>
        <fullName evidence="3">Peptidase S1 domain-containing protein</fullName>
    </recommendedName>
</protein>
<comment type="caution">
    <text evidence="1">The sequence shown here is derived from an EMBL/GenBank/DDBJ whole genome shotgun (WGS) entry which is preliminary data.</text>
</comment>
<name>A0A1R2BNY5_9CILI</name>
<dbReference type="InterPro" id="IPR043504">
    <property type="entry name" value="Peptidase_S1_PA_chymotrypsin"/>
</dbReference>
<evidence type="ECO:0008006" key="3">
    <source>
        <dbReference type="Google" id="ProtNLM"/>
    </source>
</evidence>
<dbReference type="EMBL" id="MPUH01000517">
    <property type="protein sequence ID" value="OMJ78539.1"/>
    <property type="molecule type" value="Genomic_DNA"/>
</dbReference>
<keyword evidence="2" id="KW-1185">Reference proteome</keyword>
<dbReference type="Proteomes" id="UP000187209">
    <property type="component" value="Unassembled WGS sequence"/>
</dbReference>
<evidence type="ECO:0000313" key="2">
    <source>
        <dbReference type="Proteomes" id="UP000187209"/>
    </source>
</evidence>
<proteinExistence type="predicted"/>
<organism evidence="1 2">
    <name type="scientific">Stentor coeruleus</name>
    <dbReference type="NCBI Taxonomy" id="5963"/>
    <lineage>
        <taxon>Eukaryota</taxon>
        <taxon>Sar</taxon>
        <taxon>Alveolata</taxon>
        <taxon>Ciliophora</taxon>
        <taxon>Postciliodesmatophora</taxon>
        <taxon>Heterotrichea</taxon>
        <taxon>Heterotrichida</taxon>
        <taxon>Stentoridae</taxon>
        <taxon>Stentor</taxon>
    </lineage>
</organism>
<dbReference type="Gene3D" id="2.40.10.10">
    <property type="entry name" value="Trypsin-like serine proteases"/>
    <property type="match status" value="1"/>
</dbReference>
<reference evidence="1 2" key="1">
    <citation type="submission" date="2016-11" db="EMBL/GenBank/DDBJ databases">
        <title>The macronuclear genome of Stentor coeruleus: a giant cell with tiny introns.</title>
        <authorList>
            <person name="Slabodnick M."/>
            <person name="Ruby J.G."/>
            <person name="Reiff S.B."/>
            <person name="Swart E.C."/>
            <person name="Gosai S."/>
            <person name="Prabakaran S."/>
            <person name="Witkowska E."/>
            <person name="Larue G.E."/>
            <person name="Fisher S."/>
            <person name="Freeman R.M."/>
            <person name="Gunawardena J."/>
            <person name="Chu W."/>
            <person name="Stover N.A."/>
            <person name="Gregory B.D."/>
            <person name="Nowacki M."/>
            <person name="Derisi J."/>
            <person name="Roy S.W."/>
            <person name="Marshall W.F."/>
            <person name="Sood P."/>
        </authorList>
    </citation>
    <scope>NUCLEOTIDE SEQUENCE [LARGE SCALE GENOMIC DNA]</scope>
    <source>
        <strain evidence="1">WM001</strain>
    </source>
</reference>
<gene>
    <name evidence="1" type="ORF">SteCoe_21645</name>
</gene>
<accession>A0A1R2BNY5</accession>
<dbReference type="InterPro" id="IPR009003">
    <property type="entry name" value="Peptidase_S1_PA"/>
</dbReference>
<evidence type="ECO:0000313" key="1">
    <source>
        <dbReference type="EMBL" id="OMJ78539.1"/>
    </source>
</evidence>
<dbReference type="SUPFAM" id="SSF50494">
    <property type="entry name" value="Trypsin-like serine proteases"/>
    <property type="match status" value="1"/>
</dbReference>
<dbReference type="AlphaFoldDB" id="A0A1R2BNY5"/>
<sequence length="355" mass="40323">MTEILFADIKGVFPRAKEFDQIKKFRGFAIGEFKKSGILAGTGFIFKVSSSIYPVVGLVLTAAHIFIEIFDYKPEPLEFIIGQESYQATPLKTSLDWSNLSAYFIDPITNCPISVPEDWVVCELRQILGQNYSAKLVSLSIADYSQPLNPALKTRLIGFPKMIQIDNLQYMSPEAKDTQLYEVKQCFLECNKLIVSKGELLNTLDMICTTCTSASGMSGSPLLIKEHSQYKVIGLLHGGPTSIIHYLVSKLLSNKSSLSHSDLDALINYIELKRNLTINKKSLKHLTDYFDINVLTLQRLSFYTEIPRVFVPYLHELYCRALFIEFATGNQLKYNLCVPLKKFYLDLLDYKNQYP</sequence>